<dbReference type="Proteomes" id="UP000702544">
    <property type="component" value="Unassembled WGS sequence"/>
</dbReference>
<organism evidence="2 3">
    <name type="scientific">Candidatus Kutchimonas denitrificans</name>
    <dbReference type="NCBI Taxonomy" id="3056748"/>
    <lineage>
        <taxon>Bacteria</taxon>
        <taxon>Pseudomonadati</taxon>
        <taxon>Gemmatimonadota</taxon>
        <taxon>Gemmatimonadia</taxon>
        <taxon>Candidatus Palauibacterales</taxon>
        <taxon>Candidatus Palauibacteraceae</taxon>
        <taxon>Candidatus Kutchimonas</taxon>
    </lineage>
</organism>
<protein>
    <submittedName>
        <fullName evidence="2">Uncharacterized protein</fullName>
    </submittedName>
</protein>
<evidence type="ECO:0000313" key="3">
    <source>
        <dbReference type="Proteomes" id="UP000702544"/>
    </source>
</evidence>
<feature type="chain" id="PRO_5042029323" evidence="1">
    <location>
        <begin position="28"/>
        <end position="81"/>
    </location>
</feature>
<dbReference type="EMBL" id="JAACAK010000049">
    <property type="protein sequence ID" value="NIR74845.1"/>
    <property type="molecule type" value="Genomic_DNA"/>
</dbReference>
<gene>
    <name evidence="2" type="ORF">GWO12_06990</name>
</gene>
<evidence type="ECO:0000313" key="2">
    <source>
        <dbReference type="EMBL" id="NIR74845.1"/>
    </source>
</evidence>
<feature type="signal peptide" evidence="1">
    <location>
        <begin position="1"/>
        <end position="27"/>
    </location>
</feature>
<dbReference type="AlphaFoldDB" id="A0AAE4ZC60"/>
<name>A0AAE4ZC60_9BACT</name>
<reference evidence="2 3" key="1">
    <citation type="submission" date="2020-01" db="EMBL/GenBank/DDBJ databases">
        <title>Genomes assembled from Gulf of Kutch pelagic sediment metagenomes.</title>
        <authorList>
            <person name="Chandrashekar M."/>
            <person name="Mahajan M.S."/>
            <person name="Dave K.J."/>
            <person name="Vatsa P."/>
            <person name="Nathani N.M."/>
        </authorList>
    </citation>
    <scope>NUCLEOTIDE SEQUENCE [LARGE SCALE GENOMIC DNA]</scope>
    <source>
        <strain evidence="2">KS3-K002</strain>
    </source>
</reference>
<accession>A0AAE4ZC60</accession>
<proteinExistence type="predicted"/>
<keyword evidence="1" id="KW-0732">Signal</keyword>
<comment type="caution">
    <text evidence="2">The sequence shown here is derived from an EMBL/GenBank/DDBJ whole genome shotgun (WGS) entry which is preliminary data.</text>
</comment>
<evidence type="ECO:0000256" key="1">
    <source>
        <dbReference type="SAM" id="SignalP"/>
    </source>
</evidence>
<sequence>MNSRSRRFSVVSICVLAALAPPGAATGQEDGVPPIPTGIPVLLIGILKEPPPGVARVFRVRTEIGPDTDVVLEMGRSSPRE</sequence>